<dbReference type="InterPro" id="IPR016181">
    <property type="entry name" value="Acyl_CoA_acyltransferase"/>
</dbReference>
<gene>
    <name evidence="2" type="ORF">CBW57_19350</name>
</gene>
<evidence type="ECO:0000259" key="1">
    <source>
        <dbReference type="PROSITE" id="PS51186"/>
    </source>
</evidence>
<dbReference type="EMBL" id="NHOI01000034">
    <property type="protein sequence ID" value="OVZ83043.1"/>
    <property type="molecule type" value="Genomic_DNA"/>
</dbReference>
<dbReference type="Gene3D" id="3.40.630.30">
    <property type="match status" value="1"/>
</dbReference>
<reference evidence="2 3" key="1">
    <citation type="submission" date="2017-05" db="EMBL/GenBank/DDBJ databases">
        <title>Whole genome sequencing of Yersinia kristensenii.</title>
        <authorList>
            <person name="Campioni F."/>
        </authorList>
    </citation>
    <scope>NUCLEOTIDE SEQUENCE [LARGE SCALE GENOMIC DNA]</scope>
    <source>
        <strain evidence="2 3">CFSAN060536</strain>
    </source>
</reference>
<evidence type="ECO:0000313" key="2">
    <source>
        <dbReference type="EMBL" id="OVZ83043.1"/>
    </source>
</evidence>
<dbReference type="InterPro" id="IPR000182">
    <property type="entry name" value="GNAT_dom"/>
</dbReference>
<dbReference type="GO" id="GO:0016747">
    <property type="term" value="F:acyltransferase activity, transferring groups other than amino-acyl groups"/>
    <property type="evidence" value="ECO:0007669"/>
    <property type="project" value="InterPro"/>
</dbReference>
<dbReference type="Pfam" id="PF00583">
    <property type="entry name" value="Acetyltransf_1"/>
    <property type="match status" value="1"/>
</dbReference>
<evidence type="ECO:0000313" key="3">
    <source>
        <dbReference type="Proteomes" id="UP000196440"/>
    </source>
</evidence>
<dbReference type="SUPFAM" id="SSF55729">
    <property type="entry name" value="Acyl-CoA N-acyltransferases (Nat)"/>
    <property type="match status" value="1"/>
</dbReference>
<protein>
    <submittedName>
        <fullName evidence="2">N-acetyltransferase</fullName>
    </submittedName>
</protein>
<comment type="caution">
    <text evidence="2">The sequence shown here is derived from an EMBL/GenBank/DDBJ whole genome shotgun (WGS) entry which is preliminary data.</text>
</comment>
<dbReference type="PROSITE" id="PS51186">
    <property type="entry name" value="GNAT"/>
    <property type="match status" value="1"/>
</dbReference>
<name>A0A208ZRQ7_YERIN</name>
<accession>A0A208ZRQ7</accession>
<sequence>MTLSIREADLTDLVLLNELGYTIYRSHFSHMWISESEMNGFLDAEYSYPTLEKSLQDPGTSWYLAEAHSPIGFAKVTWESLIPGTSISGVLLNKLYLNSTETGKNYGKMMFEKFIVLAQSRGKKYLWLEVLEQNERAYRFYEKQGMLHIKDTVLRTASQQSTLKVMGMTI</sequence>
<dbReference type="RefSeq" id="WP_050086251.1">
    <property type="nucleotide sequence ID" value="NZ_CBCPKE010000005.1"/>
</dbReference>
<keyword evidence="2" id="KW-0808">Transferase</keyword>
<dbReference type="Proteomes" id="UP000196440">
    <property type="component" value="Unassembled WGS sequence"/>
</dbReference>
<feature type="domain" description="N-acetyltransferase" evidence="1">
    <location>
        <begin position="3"/>
        <end position="170"/>
    </location>
</feature>
<dbReference type="AlphaFoldDB" id="A0A208ZRQ7"/>
<organism evidence="2 3">
    <name type="scientific">Yersinia intermedia</name>
    <dbReference type="NCBI Taxonomy" id="631"/>
    <lineage>
        <taxon>Bacteria</taxon>
        <taxon>Pseudomonadati</taxon>
        <taxon>Pseudomonadota</taxon>
        <taxon>Gammaproteobacteria</taxon>
        <taxon>Enterobacterales</taxon>
        <taxon>Yersiniaceae</taxon>
        <taxon>Yersinia</taxon>
    </lineage>
</organism>
<proteinExistence type="predicted"/>